<reference evidence="2 3" key="1">
    <citation type="journal article" date="2018" name="Front. Plant Sci.">
        <title>Red Clover (Trifolium pratense) and Zigzag Clover (T. medium) - A Picture of Genomic Similarities and Differences.</title>
        <authorList>
            <person name="Dluhosova J."/>
            <person name="Istvanek J."/>
            <person name="Nedelnik J."/>
            <person name="Repkova J."/>
        </authorList>
    </citation>
    <scope>NUCLEOTIDE SEQUENCE [LARGE SCALE GENOMIC DNA]</scope>
    <source>
        <strain evidence="3">cv. 10/8</strain>
        <tissue evidence="2">Leaf</tissue>
    </source>
</reference>
<keyword evidence="3" id="KW-1185">Reference proteome</keyword>
<evidence type="ECO:0000256" key="1">
    <source>
        <dbReference type="SAM" id="MobiDB-lite"/>
    </source>
</evidence>
<evidence type="ECO:0000313" key="2">
    <source>
        <dbReference type="EMBL" id="MCI55287.1"/>
    </source>
</evidence>
<dbReference type="EMBL" id="LXQA010493767">
    <property type="protein sequence ID" value="MCI55287.1"/>
    <property type="molecule type" value="Genomic_DNA"/>
</dbReference>
<comment type="caution">
    <text evidence="2">The sequence shown here is derived from an EMBL/GenBank/DDBJ whole genome shotgun (WGS) entry which is preliminary data.</text>
</comment>
<dbReference type="AlphaFoldDB" id="A0A392T4H8"/>
<proteinExistence type="predicted"/>
<feature type="region of interest" description="Disordered" evidence="1">
    <location>
        <begin position="52"/>
        <end position="73"/>
    </location>
</feature>
<dbReference type="Proteomes" id="UP000265520">
    <property type="component" value="Unassembled WGS sequence"/>
</dbReference>
<protein>
    <submittedName>
        <fullName evidence="2">Uncharacterized protein</fullName>
    </submittedName>
</protein>
<organism evidence="2 3">
    <name type="scientific">Trifolium medium</name>
    <dbReference type="NCBI Taxonomy" id="97028"/>
    <lineage>
        <taxon>Eukaryota</taxon>
        <taxon>Viridiplantae</taxon>
        <taxon>Streptophyta</taxon>
        <taxon>Embryophyta</taxon>
        <taxon>Tracheophyta</taxon>
        <taxon>Spermatophyta</taxon>
        <taxon>Magnoliopsida</taxon>
        <taxon>eudicotyledons</taxon>
        <taxon>Gunneridae</taxon>
        <taxon>Pentapetalae</taxon>
        <taxon>rosids</taxon>
        <taxon>fabids</taxon>
        <taxon>Fabales</taxon>
        <taxon>Fabaceae</taxon>
        <taxon>Papilionoideae</taxon>
        <taxon>50 kb inversion clade</taxon>
        <taxon>NPAAA clade</taxon>
        <taxon>Hologalegina</taxon>
        <taxon>IRL clade</taxon>
        <taxon>Trifolieae</taxon>
        <taxon>Trifolium</taxon>
    </lineage>
</organism>
<sequence length="73" mass="8480">MWFQSWCLENLDADWETFSIALMRRFGKRNYGDVVEEQLTEEGEVMAQAISEKKRNGVDPEGEGNGFEDQTLF</sequence>
<name>A0A392T4H8_9FABA</name>
<evidence type="ECO:0000313" key="3">
    <source>
        <dbReference type="Proteomes" id="UP000265520"/>
    </source>
</evidence>
<accession>A0A392T4H8</accession>